<evidence type="ECO:0000256" key="3">
    <source>
        <dbReference type="ARBA" id="ARBA00023242"/>
    </source>
</evidence>
<evidence type="ECO:0000256" key="5">
    <source>
        <dbReference type="SAM" id="MobiDB-lite"/>
    </source>
</evidence>
<dbReference type="GO" id="GO:0003924">
    <property type="term" value="F:GTPase activity"/>
    <property type="evidence" value="ECO:0007669"/>
    <property type="project" value="TreeGrafter"/>
</dbReference>
<dbReference type="SMART" id="SM00785">
    <property type="entry name" value="AARP2CN"/>
    <property type="match status" value="1"/>
</dbReference>
<feature type="region of interest" description="Disordered" evidence="5">
    <location>
        <begin position="505"/>
        <end position="526"/>
    </location>
</feature>
<dbReference type="GO" id="GO:0034511">
    <property type="term" value="F:U3 snoRNA binding"/>
    <property type="evidence" value="ECO:0007669"/>
    <property type="project" value="TreeGrafter"/>
</dbReference>
<feature type="compositionally biased region" description="Basic residues" evidence="5">
    <location>
        <begin position="8"/>
        <end position="28"/>
    </location>
</feature>
<evidence type="ECO:0000259" key="6">
    <source>
        <dbReference type="PROSITE" id="PS51714"/>
    </source>
</evidence>
<dbReference type="InterPro" id="IPR030387">
    <property type="entry name" value="G_Bms1/Tsr1_dom"/>
</dbReference>
<keyword evidence="8" id="KW-1185">Reference proteome</keyword>
<dbReference type="GO" id="GO:0030688">
    <property type="term" value="C:preribosome, small subunit precursor"/>
    <property type="evidence" value="ECO:0007669"/>
    <property type="project" value="TreeGrafter"/>
</dbReference>
<dbReference type="SMART" id="SM01362">
    <property type="entry name" value="DUF663"/>
    <property type="match status" value="1"/>
</dbReference>
<dbReference type="EMBL" id="JANBPY010001854">
    <property type="protein sequence ID" value="KAJ1957995.1"/>
    <property type="molecule type" value="Genomic_DNA"/>
</dbReference>
<dbReference type="GO" id="GO:0005525">
    <property type="term" value="F:GTP binding"/>
    <property type="evidence" value="ECO:0007669"/>
    <property type="project" value="TreeGrafter"/>
</dbReference>
<dbReference type="PROSITE" id="PS51714">
    <property type="entry name" value="G_BMS1"/>
    <property type="match status" value="1"/>
</dbReference>
<evidence type="ECO:0000256" key="1">
    <source>
        <dbReference type="ARBA" id="ARBA00004604"/>
    </source>
</evidence>
<dbReference type="Pfam" id="PF22298">
    <property type="entry name" value="Tsr1_G-like"/>
    <property type="match status" value="1"/>
</dbReference>
<proteinExistence type="inferred from homology"/>
<evidence type="ECO:0000256" key="2">
    <source>
        <dbReference type="ARBA" id="ARBA00022517"/>
    </source>
</evidence>
<sequence>MAKSKKDGFHHRATLKQKNKPFKSRHATKGALKQRNNGKVQRETIKGRTIKVTRRADRRNAAKLAQQRKRDALTRANRMFTGRSRAPKVVALVPLCPDVSSMEAAKRLFSSVDLEYPGGAGEVPVEGLGCSVHLHVDRFKQSFQLLQLPRHFWQILDATKVADYVVYVVSAEEEVDAFGEACLTAIQAQGCGGAFTMVQHLETVAVKNKTDVKKSLLSYMQHFFPENDRVYAAESEPEMLTLVRSLTGQLPKTVHWREWRPYLVVDKAEFQQESPENSSDPKTGSLRLTGFLRGAPLSANRLVHIPNHGDFQVSQVLSAVYPFQLNQGRTGMDAEAGIEVLHKSDPEQQDSLVAENEPDLLMNEQTWPTDEELQEAEERVSRLQRGEVGEGEMDLSMEPSLKTRRVPKGTSSYQAEWILESESDSEEDDESETEENTGMMDEELLHKNPVEVTTMDPVEALGKGSSPKVRFADDVEYEDVTLESGSLADGNLLGEEEEAAALEDLKSRQRARREANKDDLEFPDEVDTPMDFPARLRFQKYRGLHSFRTSPWDPYENLPLDYGRIFQFPSYKRAQRRAQEATEDAPVLPGTYVTLVLSNVPAEVVADWNPQTTLWPVFGLLPHEHKMSMVNFTVTRSSEYEEPVRSKDRLLLQYGYRRLWVNPVFSEHTHGSKSTNGVHKFTRFLQHGHTEVASCYVPIQFGPVHALFFHPQSFDHVCLDTGKPQVASDAEDLTPILTGARHPLVGTGALLGVDPTRIVAKRVLLTGEVFKVHQRSAVVRFMFFNREDITWFKPIQLHTKYGRTGHIREPVGTHGYMKCIFDGPVTQMDTACMSLYKRVFPKWTTSPCQSATSVLNFPQDWVAAKKDTDDSAMMQE</sequence>
<comment type="subcellular location">
    <subcellularLocation>
        <location evidence="1">Nucleus</location>
        <location evidence="1">Nucleolus</location>
    </subcellularLocation>
</comment>
<dbReference type="OrthoDB" id="119302at2759"/>
<comment type="similarity">
    <text evidence="4">Belongs to the TRAFAC class translation factor GTPase superfamily. Bms1-like GTPase family. TSR1 subfamily.</text>
</comment>
<dbReference type="PANTHER" id="PTHR12858:SF1">
    <property type="entry name" value="PRE-RRNA-PROCESSING PROTEIN TSR1 HOMOLOG"/>
    <property type="match status" value="1"/>
</dbReference>
<dbReference type="InterPro" id="IPR039761">
    <property type="entry name" value="Bms1/Tsr1"/>
</dbReference>
<dbReference type="InterPro" id="IPR007034">
    <property type="entry name" value="BMS1_TSR1_C"/>
</dbReference>
<comment type="caution">
    <text evidence="7">The sequence shown here is derived from an EMBL/GenBank/DDBJ whole genome shotgun (WGS) entry which is preliminary data.</text>
</comment>
<keyword evidence="2" id="KW-0690">Ribosome biogenesis</keyword>
<gene>
    <name evidence="7" type="primary">TSR1</name>
    <name evidence="7" type="ORF">IWQ62_004976</name>
</gene>
<evidence type="ECO:0000313" key="8">
    <source>
        <dbReference type="Proteomes" id="UP001150925"/>
    </source>
</evidence>
<protein>
    <submittedName>
        <fullName evidence="7">Ribosome biogenesis protein tsr1</fullName>
    </submittedName>
</protein>
<dbReference type="Proteomes" id="UP001150925">
    <property type="component" value="Unassembled WGS sequence"/>
</dbReference>
<keyword evidence="3" id="KW-0539">Nucleus</keyword>
<dbReference type="Pfam" id="PF08142">
    <property type="entry name" value="AARP2CN"/>
    <property type="match status" value="1"/>
</dbReference>
<reference evidence="7" key="1">
    <citation type="submission" date="2022-07" db="EMBL/GenBank/DDBJ databases">
        <title>Phylogenomic reconstructions and comparative analyses of Kickxellomycotina fungi.</title>
        <authorList>
            <person name="Reynolds N.K."/>
            <person name="Stajich J.E."/>
            <person name="Barry K."/>
            <person name="Grigoriev I.V."/>
            <person name="Crous P."/>
            <person name="Smith M.E."/>
        </authorList>
    </citation>
    <scope>NUCLEOTIDE SEQUENCE</scope>
    <source>
        <strain evidence="7">RSA 1196</strain>
    </source>
</reference>
<accession>A0A9W8AN20</accession>
<dbReference type="InterPro" id="IPR012948">
    <property type="entry name" value="AARP2CN"/>
</dbReference>
<dbReference type="GO" id="GO:0005730">
    <property type="term" value="C:nucleolus"/>
    <property type="evidence" value="ECO:0007669"/>
    <property type="project" value="UniProtKB-SubCell"/>
</dbReference>
<feature type="compositionally biased region" description="Acidic residues" evidence="5">
    <location>
        <begin position="419"/>
        <end position="435"/>
    </location>
</feature>
<dbReference type="Pfam" id="PF04950">
    <property type="entry name" value="RIBIOP_C"/>
    <property type="match status" value="1"/>
</dbReference>
<dbReference type="GO" id="GO:0000462">
    <property type="term" value="P:maturation of SSU-rRNA from tricistronic rRNA transcript (SSU-rRNA, 5.8S rRNA, LSU-rRNA)"/>
    <property type="evidence" value="ECO:0007669"/>
    <property type="project" value="TreeGrafter"/>
</dbReference>
<evidence type="ECO:0000256" key="4">
    <source>
        <dbReference type="ARBA" id="ARBA00038288"/>
    </source>
</evidence>
<feature type="domain" description="Bms1-type G" evidence="6">
    <location>
        <begin position="86"/>
        <end position="252"/>
    </location>
</feature>
<feature type="region of interest" description="Disordered" evidence="5">
    <location>
        <begin position="1"/>
        <end position="41"/>
    </location>
</feature>
<feature type="compositionally biased region" description="Basic and acidic residues" evidence="5">
    <location>
        <begin position="505"/>
        <end position="520"/>
    </location>
</feature>
<name>A0A9W8AN20_9FUNG</name>
<organism evidence="7 8">
    <name type="scientific">Dispira parvispora</name>
    <dbReference type="NCBI Taxonomy" id="1520584"/>
    <lineage>
        <taxon>Eukaryota</taxon>
        <taxon>Fungi</taxon>
        <taxon>Fungi incertae sedis</taxon>
        <taxon>Zoopagomycota</taxon>
        <taxon>Kickxellomycotina</taxon>
        <taxon>Dimargaritomycetes</taxon>
        <taxon>Dimargaritales</taxon>
        <taxon>Dimargaritaceae</taxon>
        <taxon>Dispira</taxon>
    </lineage>
</organism>
<dbReference type="GO" id="GO:0000479">
    <property type="term" value="P:endonucleolytic cleavage of tricistronic rRNA transcript (SSU-rRNA, 5.8S rRNA, LSU-rRNA)"/>
    <property type="evidence" value="ECO:0007669"/>
    <property type="project" value="TreeGrafter"/>
</dbReference>
<dbReference type="PANTHER" id="PTHR12858">
    <property type="entry name" value="RIBOSOME BIOGENESIS PROTEIN"/>
    <property type="match status" value="1"/>
</dbReference>
<dbReference type="AlphaFoldDB" id="A0A9W8AN20"/>
<evidence type="ECO:0000313" key="7">
    <source>
        <dbReference type="EMBL" id="KAJ1957995.1"/>
    </source>
</evidence>
<feature type="region of interest" description="Disordered" evidence="5">
    <location>
        <begin position="417"/>
        <end position="439"/>
    </location>
</feature>